<feature type="transmembrane region" description="Helical" evidence="11">
    <location>
        <begin position="752"/>
        <end position="770"/>
    </location>
</feature>
<dbReference type="PANTHER" id="PTHR13205:SF15">
    <property type="entry name" value="DOLICHOL KINASE"/>
    <property type="match status" value="1"/>
</dbReference>
<organism evidence="13 14">
    <name type="scientific">Gymnopus androsaceus JB14</name>
    <dbReference type="NCBI Taxonomy" id="1447944"/>
    <lineage>
        <taxon>Eukaryota</taxon>
        <taxon>Fungi</taxon>
        <taxon>Dikarya</taxon>
        <taxon>Basidiomycota</taxon>
        <taxon>Agaricomycotina</taxon>
        <taxon>Agaricomycetes</taxon>
        <taxon>Agaricomycetidae</taxon>
        <taxon>Agaricales</taxon>
        <taxon>Marasmiineae</taxon>
        <taxon>Omphalotaceae</taxon>
        <taxon>Gymnopus</taxon>
    </lineage>
</organism>
<feature type="transmembrane region" description="Helical" evidence="11">
    <location>
        <begin position="504"/>
        <end position="525"/>
    </location>
</feature>
<keyword evidence="7" id="KW-0256">Endoplasmic reticulum</keyword>
<keyword evidence="6" id="KW-0418">Kinase</keyword>
<evidence type="ECO:0000256" key="1">
    <source>
        <dbReference type="ARBA" id="ARBA00004477"/>
    </source>
</evidence>
<comment type="subcellular location">
    <subcellularLocation>
        <location evidence="1">Endoplasmic reticulum membrane</location>
        <topology evidence="1">Multi-pass membrane protein</topology>
    </subcellularLocation>
</comment>
<evidence type="ECO:0000256" key="3">
    <source>
        <dbReference type="ARBA" id="ARBA00012132"/>
    </source>
</evidence>
<feature type="transmembrane region" description="Helical" evidence="11">
    <location>
        <begin position="398"/>
        <end position="416"/>
    </location>
</feature>
<keyword evidence="9 11" id="KW-0472">Membrane</keyword>
<evidence type="ECO:0000256" key="10">
    <source>
        <dbReference type="SAM" id="MobiDB-lite"/>
    </source>
</evidence>
<gene>
    <name evidence="13" type="ORF">BT96DRAFT_954008</name>
</gene>
<feature type="region of interest" description="Disordered" evidence="10">
    <location>
        <begin position="30"/>
        <end position="50"/>
    </location>
</feature>
<keyword evidence="8 11" id="KW-1133">Transmembrane helix</keyword>
<feature type="transmembrane region" description="Helical" evidence="11">
    <location>
        <begin position="334"/>
        <end position="355"/>
    </location>
</feature>
<evidence type="ECO:0000256" key="7">
    <source>
        <dbReference type="ARBA" id="ARBA00022824"/>
    </source>
</evidence>
<feature type="transmembrane region" description="Helical" evidence="11">
    <location>
        <begin position="227"/>
        <end position="248"/>
    </location>
</feature>
<feature type="transmembrane region" description="Helical" evidence="11">
    <location>
        <begin position="149"/>
        <end position="170"/>
    </location>
</feature>
<accession>A0A6A4ICV3</accession>
<feature type="transmembrane region" description="Helical" evidence="11">
    <location>
        <begin position="422"/>
        <end position="439"/>
    </location>
</feature>
<feature type="region of interest" description="Disordered" evidence="10">
    <location>
        <begin position="555"/>
        <end position="574"/>
    </location>
</feature>
<evidence type="ECO:0000256" key="8">
    <source>
        <dbReference type="ARBA" id="ARBA00022989"/>
    </source>
</evidence>
<evidence type="ECO:0000256" key="5">
    <source>
        <dbReference type="ARBA" id="ARBA00022692"/>
    </source>
</evidence>
<dbReference type="AlphaFoldDB" id="A0A6A4ICV3"/>
<feature type="transmembrane region" description="Helical" evidence="11">
    <location>
        <begin position="459"/>
        <end position="484"/>
    </location>
</feature>
<dbReference type="OrthoDB" id="377083at2759"/>
<feature type="transmembrane region" description="Helical" evidence="11">
    <location>
        <begin position="712"/>
        <end position="731"/>
    </location>
</feature>
<reference evidence="13" key="1">
    <citation type="journal article" date="2019" name="Environ. Microbiol.">
        <title>Fungal ecological strategies reflected in gene transcription - a case study of two litter decomposers.</title>
        <authorList>
            <person name="Barbi F."/>
            <person name="Kohler A."/>
            <person name="Barry K."/>
            <person name="Baskaran P."/>
            <person name="Daum C."/>
            <person name="Fauchery L."/>
            <person name="Ihrmark K."/>
            <person name="Kuo A."/>
            <person name="LaButti K."/>
            <person name="Lipzen A."/>
            <person name="Morin E."/>
            <person name="Grigoriev I.V."/>
            <person name="Henrissat B."/>
            <person name="Lindahl B."/>
            <person name="Martin F."/>
        </authorList>
    </citation>
    <scope>NUCLEOTIDE SEQUENCE</scope>
    <source>
        <strain evidence="13">JB14</strain>
    </source>
</reference>
<evidence type="ECO:0000256" key="6">
    <source>
        <dbReference type="ARBA" id="ARBA00022777"/>
    </source>
</evidence>
<feature type="compositionally biased region" description="Low complexity" evidence="10">
    <location>
        <begin position="560"/>
        <end position="571"/>
    </location>
</feature>
<feature type="transmembrane region" description="Helical" evidence="11">
    <location>
        <begin position="367"/>
        <end position="386"/>
    </location>
</feature>
<dbReference type="GO" id="GO:0043048">
    <property type="term" value="P:dolichyl monophosphate biosynthetic process"/>
    <property type="evidence" value="ECO:0007669"/>
    <property type="project" value="TreeGrafter"/>
</dbReference>
<comment type="similarity">
    <text evidence="2">Belongs to the polyprenol kinase family.</text>
</comment>
<evidence type="ECO:0000256" key="9">
    <source>
        <dbReference type="ARBA" id="ARBA00023136"/>
    </source>
</evidence>
<dbReference type="Proteomes" id="UP000799118">
    <property type="component" value="Unassembled WGS sequence"/>
</dbReference>
<protein>
    <recommendedName>
        <fullName evidence="3">dolichol kinase</fullName>
        <ecNumber evidence="3">2.7.1.108</ecNumber>
    </recommendedName>
</protein>
<evidence type="ECO:0000313" key="14">
    <source>
        <dbReference type="Proteomes" id="UP000799118"/>
    </source>
</evidence>
<dbReference type="EMBL" id="ML769391">
    <property type="protein sequence ID" value="KAE9408409.1"/>
    <property type="molecule type" value="Genomic_DNA"/>
</dbReference>
<feature type="transmembrane region" description="Helical" evidence="11">
    <location>
        <begin position="660"/>
        <end position="677"/>
    </location>
</feature>
<dbReference type="PANTHER" id="PTHR13205">
    <property type="entry name" value="TRANSMEMBRANE PROTEIN 15-RELATED"/>
    <property type="match status" value="1"/>
</dbReference>
<dbReference type="GO" id="GO:0005789">
    <property type="term" value="C:endoplasmic reticulum membrane"/>
    <property type="evidence" value="ECO:0007669"/>
    <property type="project" value="UniProtKB-SubCell"/>
</dbReference>
<keyword evidence="4" id="KW-0808">Transferase</keyword>
<dbReference type="GO" id="GO:0004168">
    <property type="term" value="F:dolichol kinase activity"/>
    <property type="evidence" value="ECO:0007669"/>
    <property type="project" value="UniProtKB-EC"/>
</dbReference>
<dbReference type="EC" id="2.7.1.108" evidence="3"/>
<feature type="region of interest" description="Disordered" evidence="10">
    <location>
        <begin position="175"/>
        <end position="194"/>
    </location>
</feature>
<feature type="compositionally biased region" description="Low complexity" evidence="10">
    <location>
        <begin position="35"/>
        <end position="50"/>
    </location>
</feature>
<proteinExistence type="inferred from homology"/>
<evidence type="ECO:0000256" key="11">
    <source>
        <dbReference type="SAM" id="Phobius"/>
    </source>
</evidence>
<feature type="chain" id="PRO_5025585191" description="dolichol kinase" evidence="12">
    <location>
        <begin position="16"/>
        <end position="816"/>
    </location>
</feature>
<evidence type="ECO:0000256" key="2">
    <source>
        <dbReference type="ARBA" id="ARBA00010794"/>
    </source>
</evidence>
<sequence>MVLTLLIAAHNLAESTDDDDTDIETLAIPRGREYSQGSQPNSSSDSSTPLLSARVPFTRSKSPVPPPIRPNGIMRRISSSLDEFIYVFPADFEINISIPFTSYVWNICLDARRAGESLILVGSLAYASSKIWEDTDFHSPHFNSRDYNLWVLTELHLLTGAAVLYILWLVSSQSTTKQPNPNTEPPPWSSGRDYKKNTPLLLRKKTDFGFIWMSVPKNYRDSSDDGILTGLLFGPLVSSALLYSALILPSSTNPLPSSWRIEAPFLLNNLKGSYSALEALVLSRYNLVDLSNLCSTILLFHVCASWWLESRYRVGGFSLDGERKSVPRSEGKRLSYFVFFILGTTIGMLGIKFALHEFSLGIWQHLNWLELTVAAMFYQCTLYGAVRLAHRGLTLGELGIVGFGGTALFMEFLNITRARVRSFLTGFTLSPFLILSRHIGQRPVRRMRYPEQKLRQRRLLALGFYVGTFVMVIGLIGMWTYWCLGKRNPWLWVILWLLEGRKQWSRPALLIYWGALGSLSVAGWNRQLARSRKFRAWNSDNVIVPGSAGAAGAPTSFTDGNGNASGSGNSSDTQNGPLTSAGALGLTFPNLPNLPQLSNGVATDILDRADKHVPTLGSNARRKFFHALTVVMFVPGVAFDPAFTHLSFSVAFALFTFAEYVRYFAVYPFGAAVHLFMNEFLDQKDRGTAILSHFYLLTGCAGSIWLEGGSPLLQFTGILVLGVGDALASIVGKRYGVHRWSPTTNKTLEGSFAFTLSVVVTAWILRLFRLTESFSTLRYIAVIGMSSILEALSDQNDNVTLPLFSWCLLVLVGTIS</sequence>
<keyword evidence="12" id="KW-0732">Signal</keyword>
<evidence type="ECO:0000313" key="13">
    <source>
        <dbReference type="EMBL" id="KAE9408409.1"/>
    </source>
</evidence>
<evidence type="ECO:0000256" key="4">
    <source>
        <dbReference type="ARBA" id="ARBA00022679"/>
    </source>
</evidence>
<name>A0A6A4ICV3_9AGAR</name>
<keyword evidence="14" id="KW-1185">Reference proteome</keyword>
<feature type="transmembrane region" description="Helical" evidence="11">
    <location>
        <begin position="624"/>
        <end position="648"/>
    </location>
</feature>
<evidence type="ECO:0000256" key="12">
    <source>
        <dbReference type="SAM" id="SignalP"/>
    </source>
</evidence>
<feature type="signal peptide" evidence="12">
    <location>
        <begin position="1"/>
        <end position="15"/>
    </location>
</feature>
<dbReference type="InterPro" id="IPR032974">
    <property type="entry name" value="Polypren_kinase"/>
</dbReference>
<keyword evidence="5 11" id="KW-0812">Transmembrane</keyword>
<feature type="transmembrane region" description="Helical" evidence="11">
    <location>
        <begin position="689"/>
        <end position="706"/>
    </location>
</feature>